<dbReference type="AlphaFoldDB" id="A0A5M6IWM6"/>
<dbReference type="SMART" id="SM00304">
    <property type="entry name" value="HAMP"/>
    <property type="match status" value="1"/>
</dbReference>
<dbReference type="GO" id="GO:0005524">
    <property type="term" value="F:ATP binding"/>
    <property type="evidence" value="ECO:0007669"/>
    <property type="project" value="UniProtKB-KW"/>
</dbReference>
<dbReference type="CDD" id="cd06225">
    <property type="entry name" value="HAMP"/>
    <property type="match status" value="1"/>
</dbReference>
<evidence type="ECO:0000256" key="2">
    <source>
        <dbReference type="ARBA" id="ARBA00012438"/>
    </source>
</evidence>
<dbReference type="Gene3D" id="6.10.340.10">
    <property type="match status" value="1"/>
</dbReference>
<evidence type="ECO:0000256" key="6">
    <source>
        <dbReference type="ARBA" id="ARBA00022777"/>
    </source>
</evidence>
<comment type="caution">
    <text evidence="11">The sequence shown here is derived from an EMBL/GenBank/DDBJ whole genome shotgun (WGS) entry which is preliminary data.</text>
</comment>
<dbReference type="InterPro" id="IPR050980">
    <property type="entry name" value="2C_sensor_his_kinase"/>
</dbReference>
<keyword evidence="4" id="KW-0808">Transferase</keyword>
<dbReference type="OrthoDB" id="9797588at2"/>
<keyword evidence="9" id="KW-0472">Membrane</keyword>
<keyword evidence="5" id="KW-0547">Nucleotide-binding</keyword>
<dbReference type="GO" id="GO:0004673">
    <property type="term" value="F:protein histidine kinase activity"/>
    <property type="evidence" value="ECO:0007669"/>
    <property type="project" value="UniProtKB-EC"/>
</dbReference>
<dbReference type="GO" id="GO:0016020">
    <property type="term" value="C:membrane"/>
    <property type="evidence" value="ECO:0007669"/>
    <property type="project" value="InterPro"/>
</dbReference>
<proteinExistence type="predicted"/>
<organism evidence="11 12">
    <name type="scientific">Rhodovastum atsumiense</name>
    <dbReference type="NCBI Taxonomy" id="504468"/>
    <lineage>
        <taxon>Bacteria</taxon>
        <taxon>Pseudomonadati</taxon>
        <taxon>Pseudomonadota</taxon>
        <taxon>Alphaproteobacteria</taxon>
        <taxon>Acetobacterales</taxon>
        <taxon>Acetobacteraceae</taxon>
        <taxon>Rhodovastum</taxon>
    </lineage>
</organism>
<evidence type="ECO:0000256" key="3">
    <source>
        <dbReference type="ARBA" id="ARBA00022553"/>
    </source>
</evidence>
<evidence type="ECO:0000256" key="1">
    <source>
        <dbReference type="ARBA" id="ARBA00000085"/>
    </source>
</evidence>
<sequence>MSLRLKFNLVMVVAFLIGLGLAALLVNVLSQRTARQAVMSEAAIMMGQLDATIHYTDTQVSPLLERSLKVQFLPQAIPFFTAQQTFALMAKEFPDYSVRHPTLNPTNPTDRPLPWESEIIQTFIAQPTLSSLVSERQTPAGQILSYAQPVRVGDPSCLACHSTPQAAPPSMIDVYGSENGFGWKLNEIVGARVVSVPERVAQDRARQTLTSVMLGLSGVFAVMILLVNLLLHVAIIAPVRRITKVADEVSLGNMDAPEFDTGGRDEIGSLSRSFNRMRRSLAAALRMLDG</sequence>
<evidence type="ECO:0000313" key="11">
    <source>
        <dbReference type="EMBL" id="KAA5612734.1"/>
    </source>
</evidence>
<evidence type="ECO:0000259" key="10">
    <source>
        <dbReference type="PROSITE" id="PS50885"/>
    </source>
</evidence>
<dbReference type="EMBL" id="VWPK01000010">
    <property type="protein sequence ID" value="KAA5612734.1"/>
    <property type="molecule type" value="Genomic_DNA"/>
</dbReference>
<dbReference type="RefSeq" id="WP_150040267.1">
    <property type="nucleotide sequence ID" value="NZ_OW485601.1"/>
</dbReference>
<keyword evidence="6" id="KW-0418">Kinase</keyword>
<gene>
    <name evidence="11" type="ORF">F1189_08340</name>
</gene>
<dbReference type="Pfam" id="PF11845">
    <property type="entry name" value="Tll0287-like"/>
    <property type="match status" value="1"/>
</dbReference>
<protein>
    <recommendedName>
        <fullName evidence="2">histidine kinase</fullName>
        <ecNumber evidence="2">2.7.13.3</ecNumber>
    </recommendedName>
</protein>
<dbReference type="Pfam" id="PF00672">
    <property type="entry name" value="HAMP"/>
    <property type="match status" value="1"/>
</dbReference>
<keyword evidence="9" id="KW-0812">Transmembrane</keyword>
<feature type="transmembrane region" description="Helical" evidence="9">
    <location>
        <begin position="212"/>
        <end position="235"/>
    </location>
</feature>
<keyword evidence="9" id="KW-1133">Transmembrane helix</keyword>
<keyword evidence="8" id="KW-0902">Two-component regulatory system</keyword>
<keyword evidence="3" id="KW-0597">Phosphoprotein</keyword>
<dbReference type="GO" id="GO:0000160">
    <property type="term" value="P:phosphorelay signal transduction system"/>
    <property type="evidence" value="ECO:0007669"/>
    <property type="project" value="UniProtKB-KW"/>
</dbReference>
<dbReference type="InterPro" id="IPR003660">
    <property type="entry name" value="HAMP_dom"/>
</dbReference>
<evidence type="ECO:0000256" key="4">
    <source>
        <dbReference type="ARBA" id="ARBA00022679"/>
    </source>
</evidence>
<dbReference type="PANTHER" id="PTHR44936:SF9">
    <property type="entry name" value="SENSOR PROTEIN CREC"/>
    <property type="match status" value="1"/>
</dbReference>
<dbReference type="Proteomes" id="UP000325255">
    <property type="component" value="Unassembled WGS sequence"/>
</dbReference>
<evidence type="ECO:0000256" key="5">
    <source>
        <dbReference type="ARBA" id="ARBA00022741"/>
    </source>
</evidence>
<keyword evidence="7" id="KW-0067">ATP-binding</keyword>
<evidence type="ECO:0000256" key="8">
    <source>
        <dbReference type="ARBA" id="ARBA00023012"/>
    </source>
</evidence>
<comment type="catalytic activity">
    <reaction evidence="1">
        <text>ATP + protein L-histidine = ADP + protein N-phospho-L-histidine.</text>
        <dbReference type="EC" id="2.7.13.3"/>
    </reaction>
</comment>
<name>A0A5M6IWM6_9PROT</name>
<dbReference type="PANTHER" id="PTHR44936">
    <property type="entry name" value="SENSOR PROTEIN CREC"/>
    <property type="match status" value="1"/>
</dbReference>
<dbReference type="SUPFAM" id="SSF158472">
    <property type="entry name" value="HAMP domain-like"/>
    <property type="match status" value="1"/>
</dbReference>
<dbReference type="InterPro" id="IPR021796">
    <property type="entry name" value="Tll0287-like_dom"/>
</dbReference>
<evidence type="ECO:0000256" key="7">
    <source>
        <dbReference type="ARBA" id="ARBA00022840"/>
    </source>
</evidence>
<evidence type="ECO:0000313" key="12">
    <source>
        <dbReference type="Proteomes" id="UP000325255"/>
    </source>
</evidence>
<feature type="domain" description="HAMP" evidence="10">
    <location>
        <begin position="233"/>
        <end position="286"/>
    </location>
</feature>
<accession>A0A5M6IWM6</accession>
<dbReference type="EC" id="2.7.13.3" evidence="2"/>
<reference evidence="11 12" key="1">
    <citation type="submission" date="2019-09" db="EMBL/GenBank/DDBJ databases">
        <title>Genome sequence of Rhodovastum atsumiense, a diverse member of the Acetobacteraceae family of non-sulfur purple photosynthetic bacteria.</title>
        <authorList>
            <person name="Meyer T."/>
            <person name="Kyndt J."/>
        </authorList>
    </citation>
    <scope>NUCLEOTIDE SEQUENCE [LARGE SCALE GENOMIC DNA]</scope>
    <source>
        <strain evidence="11 12">DSM 21279</strain>
    </source>
</reference>
<dbReference type="PROSITE" id="PS50885">
    <property type="entry name" value="HAMP"/>
    <property type="match status" value="1"/>
</dbReference>
<keyword evidence="12" id="KW-1185">Reference proteome</keyword>
<evidence type="ECO:0000256" key="9">
    <source>
        <dbReference type="SAM" id="Phobius"/>
    </source>
</evidence>